<comment type="subcellular location">
    <subcellularLocation>
        <location evidence="1">Cell envelope</location>
    </subcellularLocation>
</comment>
<proteinExistence type="predicted"/>
<dbReference type="InterPro" id="IPR013766">
    <property type="entry name" value="Thioredoxin_domain"/>
</dbReference>
<dbReference type="InterPro" id="IPR050553">
    <property type="entry name" value="Thioredoxin_ResA/DsbE_sf"/>
</dbReference>
<dbReference type="Pfam" id="PF13905">
    <property type="entry name" value="Thioredoxin_8"/>
    <property type="match status" value="1"/>
</dbReference>
<dbReference type="OrthoDB" id="750178at2"/>
<dbReference type="InterPro" id="IPR036249">
    <property type="entry name" value="Thioredoxin-like_sf"/>
</dbReference>
<dbReference type="InterPro" id="IPR017937">
    <property type="entry name" value="Thioredoxin_CS"/>
</dbReference>
<evidence type="ECO:0000313" key="8">
    <source>
        <dbReference type="Proteomes" id="UP000198757"/>
    </source>
</evidence>
<dbReference type="PROSITE" id="PS00194">
    <property type="entry name" value="THIOREDOXIN_1"/>
    <property type="match status" value="1"/>
</dbReference>
<organism evidence="7 8">
    <name type="scientific">Niabella drilacis (strain DSM 25811 / CCM 8410 / CCUG 62505 / LMG 26954 / E90)</name>
    <dbReference type="NCBI Taxonomy" id="1285928"/>
    <lineage>
        <taxon>Bacteria</taxon>
        <taxon>Pseudomonadati</taxon>
        <taxon>Bacteroidota</taxon>
        <taxon>Chitinophagia</taxon>
        <taxon>Chitinophagales</taxon>
        <taxon>Chitinophagaceae</taxon>
        <taxon>Niabella</taxon>
    </lineage>
</organism>
<evidence type="ECO:0000313" key="7">
    <source>
        <dbReference type="EMBL" id="SDD22452.1"/>
    </source>
</evidence>
<name>A0A1G6SZZ9_NIADE</name>
<dbReference type="RefSeq" id="WP_090390664.1">
    <property type="nucleotide sequence ID" value="NZ_FMZO01000007.1"/>
</dbReference>
<evidence type="ECO:0000259" key="6">
    <source>
        <dbReference type="PROSITE" id="PS51352"/>
    </source>
</evidence>
<keyword evidence="2" id="KW-0201">Cytochrome c-type biogenesis</keyword>
<evidence type="ECO:0000256" key="1">
    <source>
        <dbReference type="ARBA" id="ARBA00004196"/>
    </source>
</evidence>
<dbReference type="PANTHER" id="PTHR42852:SF6">
    <property type="entry name" value="THIOL:DISULFIDE INTERCHANGE PROTEIN DSBE"/>
    <property type="match status" value="1"/>
</dbReference>
<dbReference type="PROSITE" id="PS51352">
    <property type="entry name" value="THIOREDOXIN_2"/>
    <property type="match status" value="1"/>
</dbReference>
<dbReference type="Proteomes" id="UP000198757">
    <property type="component" value="Unassembled WGS sequence"/>
</dbReference>
<protein>
    <submittedName>
        <fullName evidence="7">Thiol-disulfide isomerase or thioredoxin</fullName>
    </submittedName>
</protein>
<dbReference type="GO" id="GO:0016853">
    <property type="term" value="F:isomerase activity"/>
    <property type="evidence" value="ECO:0007669"/>
    <property type="project" value="UniProtKB-KW"/>
</dbReference>
<keyword evidence="3" id="KW-1015">Disulfide bond</keyword>
<feature type="domain" description="Thioredoxin" evidence="6">
    <location>
        <begin position="284"/>
        <end position="424"/>
    </location>
</feature>
<keyword evidence="8" id="KW-1185">Reference proteome</keyword>
<dbReference type="PANTHER" id="PTHR42852">
    <property type="entry name" value="THIOL:DISULFIDE INTERCHANGE PROTEIN DSBE"/>
    <property type="match status" value="1"/>
</dbReference>
<gene>
    <name evidence="7" type="ORF">SAMN04487894_10743</name>
</gene>
<sequence length="424" mass="48152">MNKRYYRLAVILVPLFWLVSSGASAQEYKRVHLTGSFPDLPGARMFIMPLKIDTPLNKGKLDIWLENIEAGEYPIGIGYPLEKGSAPIYFRSKDGGIKLLKNDHPAATLFTYIYLDPGQSDSYVLTPVKGLTVQKILNYKQYDNFRSDLFGLNISSNARDAELYEKIVKLNEQYNKRSVYKIMDSLYQRSTLPDKIYSEFEREAKRQNHQNNYAALLKAKRAFAMKHPGSPIAALAILDIDSANLAEHLGSYQQIMGKMTGRAIKSSYYENMKLKIAALNGVNLKEGDPFALPSGKTPGSKILNYNPVDYKYTLVEFWASWCVPCRAQNPRWNAMLRQYKNKGFAILGVSLDQYAVEWNAAIQKDRLENWLHVSDLESSFSSANALRYGIQFIPFNLLIDSKGRILRKNIDPSGVAIFLQKNIP</sequence>
<evidence type="ECO:0000256" key="2">
    <source>
        <dbReference type="ARBA" id="ARBA00022748"/>
    </source>
</evidence>
<evidence type="ECO:0000256" key="5">
    <source>
        <dbReference type="SAM" id="SignalP"/>
    </source>
</evidence>
<keyword evidence="5" id="KW-0732">Signal</keyword>
<dbReference type="SUPFAM" id="SSF52833">
    <property type="entry name" value="Thioredoxin-like"/>
    <property type="match status" value="1"/>
</dbReference>
<keyword evidence="4" id="KW-0676">Redox-active center</keyword>
<evidence type="ECO:0000256" key="4">
    <source>
        <dbReference type="ARBA" id="ARBA00023284"/>
    </source>
</evidence>
<dbReference type="AlphaFoldDB" id="A0A1G6SZZ9"/>
<dbReference type="GO" id="GO:0017004">
    <property type="term" value="P:cytochrome complex assembly"/>
    <property type="evidence" value="ECO:0007669"/>
    <property type="project" value="UniProtKB-KW"/>
</dbReference>
<dbReference type="Gene3D" id="3.40.30.10">
    <property type="entry name" value="Glutaredoxin"/>
    <property type="match status" value="1"/>
</dbReference>
<dbReference type="CDD" id="cd02966">
    <property type="entry name" value="TlpA_like_family"/>
    <property type="match status" value="1"/>
</dbReference>
<dbReference type="EMBL" id="FMZO01000007">
    <property type="protein sequence ID" value="SDD22452.1"/>
    <property type="molecule type" value="Genomic_DNA"/>
</dbReference>
<keyword evidence="7" id="KW-0413">Isomerase</keyword>
<dbReference type="GO" id="GO:0030313">
    <property type="term" value="C:cell envelope"/>
    <property type="evidence" value="ECO:0007669"/>
    <property type="project" value="UniProtKB-SubCell"/>
</dbReference>
<evidence type="ECO:0000256" key="3">
    <source>
        <dbReference type="ARBA" id="ARBA00023157"/>
    </source>
</evidence>
<dbReference type="STRING" id="1285928.SAMN04487894_10743"/>
<dbReference type="InterPro" id="IPR012336">
    <property type="entry name" value="Thioredoxin-like_fold"/>
</dbReference>
<feature type="signal peptide" evidence="5">
    <location>
        <begin position="1"/>
        <end position="25"/>
    </location>
</feature>
<reference evidence="8" key="1">
    <citation type="submission" date="2016-10" db="EMBL/GenBank/DDBJ databases">
        <authorList>
            <person name="Varghese N."/>
            <person name="Submissions S."/>
        </authorList>
    </citation>
    <scope>NUCLEOTIDE SEQUENCE [LARGE SCALE GENOMIC DNA]</scope>
    <source>
        <strain evidence="8">DSM 25811 / CCM 8410 / LMG 26954 / E90</strain>
    </source>
</reference>
<accession>A0A1G6SZZ9</accession>
<feature type="chain" id="PRO_5011735263" evidence="5">
    <location>
        <begin position="26"/>
        <end position="424"/>
    </location>
</feature>